<proteinExistence type="predicted"/>
<comment type="caution">
    <text evidence="2">The sequence shown here is derived from an EMBL/GenBank/DDBJ whole genome shotgun (WGS) entry which is preliminary data.</text>
</comment>
<name>A0A4T0W854_9PEZI</name>
<evidence type="ECO:0000256" key="1">
    <source>
        <dbReference type="SAM" id="MobiDB-lite"/>
    </source>
</evidence>
<accession>A0A4T0W854</accession>
<dbReference type="OrthoDB" id="10634659at2759"/>
<feature type="region of interest" description="Disordered" evidence="1">
    <location>
        <begin position="86"/>
        <end position="105"/>
    </location>
</feature>
<evidence type="ECO:0000313" key="3">
    <source>
        <dbReference type="Proteomes" id="UP000305883"/>
    </source>
</evidence>
<feature type="compositionally biased region" description="Polar residues" evidence="1">
    <location>
        <begin position="190"/>
        <end position="199"/>
    </location>
</feature>
<feature type="region of interest" description="Disordered" evidence="1">
    <location>
        <begin position="190"/>
        <end position="239"/>
    </location>
</feature>
<dbReference type="AlphaFoldDB" id="A0A4T0W854"/>
<reference evidence="2 3" key="1">
    <citation type="journal article" date="2019" name="Genome Biol. Evol.">
        <title>Genomic Plasticity Mediated by Transposable Elements in the Plant Pathogenic Fungus Colletotrichum higginsianum.</title>
        <authorList>
            <person name="Tsushima A."/>
            <person name="Gan P."/>
            <person name="Kumakura N."/>
            <person name="Narusaka M."/>
            <person name="Takano Y."/>
            <person name="Narusaka Y."/>
            <person name="Shirasu K."/>
        </authorList>
    </citation>
    <scope>NUCLEOTIDE SEQUENCE [LARGE SCALE GENOMIC DNA]</scope>
    <source>
        <strain evidence="2 3">MAFF305635-RFP</strain>
    </source>
</reference>
<sequence>MAPNHLLEGLSEASHLDILALPEEQQAILRNLWVAEGKLQAYGAGASAAENESTLARNTMNTVQPQNMTAHQKRITAEYFVRHPSELDDSGDDGRGADGAVVPGGDAPAARFAPAAVTSNNKFSAVDIGGARNDIMNNNNNTGFYTTQTQRNSDFPSLTVTYLPLVPNQSSIQSGPFEPVPQAQVSRFSSAETTASARSHVSRLAAPSLENISGMSREVQDSVHKHRLQRGVSFGLGAK</sequence>
<organism evidence="2 3">
    <name type="scientific">Colletotrichum higginsianum</name>
    <dbReference type="NCBI Taxonomy" id="80884"/>
    <lineage>
        <taxon>Eukaryota</taxon>
        <taxon>Fungi</taxon>
        <taxon>Dikarya</taxon>
        <taxon>Ascomycota</taxon>
        <taxon>Pezizomycotina</taxon>
        <taxon>Sordariomycetes</taxon>
        <taxon>Hypocreomycetidae</taxon>
        <taxon>Glomerellales</taxon>
        <taxon>Glomerellaceae</taxon>
        <taxon>Colletotrichum</taxon>
        <taxon>Colletotrichum destructivum species complex</taxon>
    </lineage>
</organism>
<gene>
    <name evidence="2" type="ORF">CH35J_004874</name>
</gene>
<dbReference type="EMBL" id="MWPZ01000003">
    <property type="protein sequence ID" value="TID01651.1"/>
    <property type="molecule type" value="Genomic_DNA"/>
</dbReference>
<dbReference type="Proteomes" id="UP000305883">
    <property type="component" value="Unassembled WGS sequence"/>
</dbReference>
<protein>
    <submittedName>
        <fullName evidence="2">Uncharacterized protein</fullName>
    </submittedName>
</protein>
<feature type="compositionally biased region" description="Basic and acidic residues" evidence="1">
    <location>
        <begin position="86"/>
        <end position="96"/>
    </location>
</feature>
<evidence type="ECO:0000313" key="2">
    <source>
        <dbReference type="EMBL" id="TID01651.1"/>
    </source>
</evidence>